<feature type="region of interest" description="Disordered" evidence="1">
    <location>
        <begin position="444"/>
        <end position="510"/>
    </location>
</feature>
<evidence type="ECO:0000256" key="1">
    <source>
        <dbReference type="SAM" id="MobiDB-lite"/>
    </source>
</evidence>
<comment type="caution">
    <text evidence="2">The sequence shown here is derived from an EMBL/GenBank/DDBJ whole genome shotgun (WGS) entry which is preliminary data.</text>
</comment>
<feature type="region of interest" description="Disordered" evidence="1">
    <location>
        <begin position="577"/>
        <end position="810"/>
    </location>
</feature>
<feature type="compositionally biased region" description="Basic residues" evidence="1">
    <location>
        <begin position="676"/>
        <end position="690"/>
    </location>
</feature>
<feature type="compositionally biased region" description="Basic residues" evidence="1">
    <location>
        <begin position="723"/>
        <end position="735"/>
    </location>
</feature>
<dbReference type="Gene3D" id="1.25.10.10">
    <property type="entry name" value="Leucine-rich Repeat Variant"/>
    <property type="match status" value="2"/>
</dbReference>
<dbReference type="HOGENOM" id="CLU_348078_0_0_11"/>
<feature type="compositionally biased region" description="Basic and acidic residues" evidence="1">
    <location>
        <begin position="583"/>
        <end position="596"/>
    </location>
</feature>
<dbReference type="AlphaFoldDB" id="A0A066Z8V3"/>
<feature type="compositionally biased region" description="Pro residues" evidence="1">
    <location>
        <begin position="487"/>
        <end position="499"/>
    </location>
</feature>
<dbReference type="EMBL" id="JNBY01000054">
    <property type="protein sequence ID" value="KDN86746.1"/>
    <property type="molecule type" value="Genomic_DNA"/>
</dbReference>
<feature type="compositionally biased region" description="Basic residues" evidence="1">
    <location>
        <begin position="472"/>
        <end position="486"/>
    </location>
</feature>
<feature type="compositionally biased region" description="Low complexity" evidence="1">
    <location>
        <begin position="777"/>
        <end position="791"/>
    </location>
</feature>
<proteinExistence type="predicted"/>
<feature type="compositionally biased region" description="Basic residues" evidence="1">
    <location>
        <begin position="644"/>
        <end position="655"/>
    </location>
</feature>
<feature type="compositionally biased region" description="Pro residues" evidence="1">
    <location>
        <begin position="692"/>
        <end position="703"/>
    </location>
</feature>
<sequence>MRHVWAGLAANPALPSEAVDRLLALAEPDLSTELAERADLTDRQVTALAERDLVAAGTLAEAGRLTAAQVNPLRQPLAALALLRAGLAPVQWADVLLERPELHAELAGCPVLPPEVSRRLAAAPDLAVATELAEATTDPAIAALLAAHPSAHVRAALGSNEHTPAAVLSDLINDLPPLESCEVCERHPVPWVHPPDCPDPDCTLHPGAACDGSHQFARESVLQATLQHPAAPAADVLTHLDAEAPNLRAQLAGRTDLPASAYATLAADPQIWVREPLASNPAIGEHLLRRLAADPSEDVRRSAAQHPRIPLDVLDRVCTTVRLGPLPPPRIAAATPAELDALAGSANRELRRLTALRRDLPAPVRDRLADDPDPRVAAAIAPHPGLDERQLRTMRKRHGRAVGAGIAANPGAPTALLAELVRTEHNVATLRALATHPAADGPTLVACLRDPAPAAGPPPTPPSPSPTSAPAHRPRPHHRPQRRRQPRPPPGRPAAPPPTAHHGLRTGEQPRYTTADLTAGLLRAQVEWLLPTAEGRESQARSARCCTWRLEGAQRTCSVRVRRRQACQLSRQYRVSRGGEMSRAADTRSRQPELDQAHGSPRPEAFHRREPGRSPRRPRAGQRPCAGHLFTGPAIAQGAPRARAVQRRPDRRARRCLGMEPTQRLRPGDLAALGRAGRRGRACARQRRRPPGPEAGPGPPARAWPPAARAVDRSARDLPPAARSHRRATGRHRTPGRSAPRRSTDHRAAGRPPDVRRGTHRCRTGSPGRLSAHDPGRGSAARRAGVAVHAGGPRGELGHQLGLGSARAAR</sequence>
<protein>
    <recommendedName>
        <fullName evidence="4">Leucine rich repeat variant</fullName>
    </recommendedName>
</protein>
<dbReference type="InterPro" id="IPR011989">
    <property type="entry name" value="ARM-like"/>
</dbReference>
<gene>
    <name evidence="2" type="ORF">KCH_14800</name>
</gene>
<organism evidence="2 3">
    <name type="scientific">Kitasatospora cheerisanensis KCTC 2395</name>
    <dbReference type="NCBI Taxonomy" id="1348663"/>
    <lineage>
        <taxon>Bacteria</taxon>
        <taxon>Bacillati</taxon>
        <taxon>Actinomycetota</taxon>
        <taxon>Actinomycetes</taxon>
        <taxon>Kitasatosporales</taxon>
        <taxon>Streptomycetaceae</taxon>
        <taxon>Kitasatospora</taxon>
    </lineage>
</organism>
<feature type="compositionally biased region" description="Low complexity" evidence="1">
    <location>
        <begin position="664"/>
        <end position="675"/>
    </location>
</feature>
<reference evidence="2 3" key="1">
    <citation type="submission" date="2014-05" db="EMBL/GenBank/DDBJ databases">
        <title>Draft Genome Sequence of Kitasatospora cheerisanensis KCTC 2395.</title>
        <authorList>
            <person name="Nam D.H."/>
        </authorList>
    </citation>
    <scope>NUCLEOTIDE SEQUENCE [LARGE SCALE GENOMIC DNA]</scope>
    <source>
        <strain evidence="2 3">KCTC 2395</strain>
    </source>
</reference>
<feature type="compositionally biased region" description="Basic and acidic residues" evidence="1">
    <location>
        <begin position="742"/>
        <end position="757"/>
    </location>
</feature>
<evidence type="ECO:0000313" key="2">
    <source>
        <dbReference type="EMBL" id="KDN86746.1"/>
    </source>
</evidence>
<feature type="compositionally biased region" description="Basic and acidic residues" evidence="1">
    <location>
        <begin position="604"/>
        <end position="613"/>
    </location>
</feature>
<evidence type="ECO:0000313" key="3">
    <source>
        <dbReference type="Proteomes" id="UP000027178"/>
    </source>
</evidence>
<name>A0A066Z8V3_9ACTN</name>
<accession>A0A066Z8V3</accession>
<feature type="compositionally biased region" description="Pro residues" evidence="1">
    <location>
        <begin position="454"/>
        <end position="467"/>
    </location>
</feature>
<evidence type="ECO:0008006" key="4">
    <source>
        <dbReference type="Google" id="ProtNLM"/>
    </source>
</evidence>
<dbReference type="eggNOG" id="COG5330">
    <property type="taxonomic scope" value="Bacteria"/>
</dbReference>
<dbReference type="Proteomes" id="UP000027178">
    <property type="component" value="Unassembled WGS sequence"/>
</dbReference>
<keyword evidence="3" id="KW-1185">Reference proteome</keyword>